<proteinExistence type="predicted"/>
<dbReference type="STRING" id="299255.SAMN02745129_2063"/>
<dbReference type="Proteomes" id="UP000184268">
    <property type="component" value="Unassembled WGS sequence"/>
</dbReference>
<sequence>MLETDLLNIERQIHMLHKSLVKIGMKVDRACINTEVRDSLSGDIDSIIEDLAKYSAFLLDVQTSLANHEFHQNPRRTQFVLSQFRHVRKFCETQAA</sequence>
<keyword evidence="2" id="KW-1185">Reference proteome</keyword>
<organism evidence="1 2">
    <name type="scientific">Ferrimonas marina</name>
    <dbReference type="NCBI Taxonomy" id="299255"/>
    <lineage>
        <taxon>Bacteria</taxon>
        <taxon>Pseudomonadati</taxon>
        <taxon>Pseudomonadota</taxon>
        <taxon>Gammaproteobacteria</taxon>
        <taxon>Alteromonadales</taxon>
        <taxon>Ferrimonadaceae</taxon>
        <taxon>Ferrimonas</taxon>
    </lineage>
</organism>
<gene>
    <name evidence="1" type="ORF">SAMN02745129_2063</name>
</gene>
<accession>A0A1M5TAS0</accession>
<protein>
    <submittedName>
        <fullName evidence="1">Uncharacterized protein</fullName>
    </submittedName>
</protein>
<evidence type="ECO:0000313" key="1">
    <source>
        <dbReference type="EMBL" id="SHH47814.1"/>
    </source>
</evidence>
<dbReference type="EMBL" id="FQXG01000003">
    <property type="protein sequence ID" value="SHH47814.1"/>
    <property type="molecule type" value="Genomic_DNA"/>
</dbReference>
<evidence type="ECO:0000313" key="2">
    <source>
        <dbReference type="Proteomes" id="UP000184268"/>
    </source>
</evidence>
<reference evidence="1 2" key="1">
    <citation type="submission" date="2016-11" db="EMBL/GenBank/DDBJ databases">
        <authorList>
            <person name="Jaros S."/>
            <person name="Januszkiewicz K."/>
            <person name="Wedrychowicz H."/>
        </authorList>
    </citation>
    <scope>NUCLEOTIDE SEQUENCE [LARGE SCALE GENOMIC DNA]</scope>
    <source>
        <strain evidence="1 2">DSM 16917</strain>
    </source>
</reference>
<name>A0A1M5TAS0_9GAMM</name>
<dbReference type="RefSeq" id="WP_067663444.1">
    <property type="nucleotide sequence ID" value="NZ_FQXG01000003.1"/>
</dbReference>
<dbReference type="AlphaFoldDB" id="A0A1M5TAS0"/>